<dbReference type="InterPro" id="IPR046886">
    <property type="entry name" value="RsmE_MTase_dom"/>
</dbReference>
<evidence type="ECO:0000256" key="12">
    <source>
        <dbReference type="PIRNR" id="PIRNR015601"/>
    </source>
</evidence>
<dbReference type="PIRSF" id="PIRSF015601">
    <property type="entry name" value="MTase_slr0722"/>
    <property type="match status" value="1"/>
</dbReference>
<dbReference type="InterPro" id="IPR006700">
    <property type="entry name" value="RsmE"/>
</dbReference>
<name>A0A5Q0GUX9_SACSY</name>
<dbReference type="SUPFAM" id="SSF88697">
    <property type="entry name" value="PUA domain-like"/>
    <property type="match status" value="1"/>
</dbReference>
<dbReference type="RefSeq" id="WP_033427564.1">
    <property type="nucleotide sequence ID" value="NZ_CP034550.1"/>
</dbReference>
<evidence type="ECO:0000259" key="14">
    <source>
        <dbReference type="Pfam" id="PF20260"/>
    </source>
</evidence>
<dbReference type="PANTHER" id="PTHR30027">
    <property type="entry name" value="RIBOSOMAL RNA SMALL SUBUNIT METHYLTRANSFERASE E"/>
    <property type="match status" value="1"/>
</dbReference>
<keyword evidence="5 12" id="KW-0963">Cytoplasm</keyword>
<evidence type="ECO:0000256" key="9">
    <source>
        <dbReference type="ARBA" id="ARBA00022691"/>
    </source>
</evidence>
<protein>
    <recommendedName>
        <fullName evidence="4 12">Ribosomal RNA small subunit methyltransferase E</fullName>
        <ecNumber evidence="3 12">2.1.1.193</ecNumber>
    </recommendedName>
</protein>
<evidence type="ECO:0000256" key="7">
    <source>
        <dbReference type="ARBA" id="ARBA00022603"/>
    </source>
</evidence>
<dbReference type="CDD" id="cd18084">
    <property type="entry name" value="RsmE-like"/>
    <property type="match status" value="1"/>
</dbReference>
<dbReference type="InterPro" id="IPR046887">
    <property type="entry name" value="RsmE_PUA-like"/>
</dbReference>
<dbReference type="InterPro" id="IPR029028">
    <property type="entry name" value="Alpha/beta_knot_MTases"/>
</dbReference>
<feature type="domain" description="Ribosomal RNA small subunit methyltransferase E PUA-like" evidence="14">
    <location>
        <begin position="19"/>
        <end position="65"/>
    </location>
</feature>
<dbReference type="Pfam" id="PF04452">
    <property type="entry name" value="Methyltrans_RNA"/>
    <property type="match status" value="1"/>
</dbReference>
<dbReference type="OrthoDB" id="9808126at2"/>
<dbReference type="GO" id="GO:0070042">
    <property type="term" value="F:rRNA (uridine-N3-)-methyltransferase activity"/>
    <property type="evidence" value="ECO:0007669"/>
    <property type="project" value="TreeGrafter"/>
</dbReference>
<dbReference type="SUPFAM" id="SSF75217">
    <property type="entry name" value="alpha/beta knot"/>
    <property type="match status" value="1"/>
</dbReference>
<dbReference type="NCBIfam" id="NF008693">
    <property type="entry name" value="PRK11713.2-3"/>
    <property type="match status" value="1"/>
</dbReference>
<keyword evidence="9 12" id="KW-0949">S-adenosyl-L-methionine</keyword>
<dbReference type="NCBIfam" id="TIGR00046">
    <property type="entry name" value="RsmE family RNA methyltransferase"/>
    <property type="match status" value="1"/>
</dbReference>
<evidence type="ECO:0000313" key="15">
    <source>
        <dbReference type="EMBL" id="QFZ17290.1"/>
    </source>
</evidence>
<dbReference type="EC" id="2.1.1.193" evidence="3 12"/>
<dbReference type="GO" id="GO:0005737">
    <property type="term" value="C:cytoplasm"/>
    <property type="evidence" value="ECO:0007669"/>
    <property type="project" value="UniProtKB-SubCell"/>
</dbReference>
<keyword evidence="7 12" id="KW-0489">Methyltransferase</keyword>
<evidence type="ECO:0000256" key="1">
    <source>
        <dbReference type="ARBA" id="ARBA00004496"/>
    </source>
</evidence>
<evidence type="ECO:0000256" key="10">
    <source>
        <dbReference type="ARBA" id="ARBA00025699"/>
    </source>
</evidence>
<evidence type="ECO:0000313" key="16">
    <source>
        <dbReference type="Proteomes" id="UP000325787"/>
    </source>
</evidence>
<keyword evidence="16" id="KW-1185">Reference proteome</keyword>
<comment type="catalytic activity">
    <reaction evidence="11 12">
        <text>uridine(1498) in 16S rRNA + S-adenosyl-L-methionine = N(3)-methyluridine(1498) in 16S rRNA + S-adenosyl-L-homocysteine + H(+)</text>
        <dbReference type="Rhea" id="RHEA:42920"/>
        <dbReference type="Rhea" id="RHEA-COMP:10283"/>
        <dbReference type="Rhea" id="RHEA-COMP:10284"/>
        <dbReference type="ChEBI" id="CHEBI:15378"/>
        <dbReference type="ChEBI" id="CHEBI:57856"/>
        <dbReference type="ChEBI" id="CHEBI:59789"/>
        <dbReference type="ChEBI" id="CHEBI:65315"/>
        <dbReference type="ChEBI" id="CHEBI:74502"/>
        <dbReference type="EC" id="2.1.1.193"/>
    </reaction>
</comment>
<dbReference type="Gene3D" id="2.40.240.20">
    <property type="entry name" value="Hypothetical PUA domain-like, domain 1"/>
    <property type="match status" value="1"/>
</dbReference>
<dbReference type="Proteomes" id="UP000325787">
    <property type="component" value="Chromosome"/>
</dbReference>
<dbReference type="KEGG" id="ssyi:EKG83_07230"/>
<evidence type="ECO:0000256" key="4">
    <source>
        <dbReference type="ARBA" id="ARBA00013673"/>
    </source>
</evidence>
<dbReference type="InterPro" id="IPR029026">
    <property type="entry name" value="tRNA_m1G_MTases_N"/>
</dbReference>
<accession>A0A5Q0GUX9</accession>
<evidence type="ECO:0000256" key="11">
    <source>
        <dbReference type="ARBA" id="ARBA00047944"/>
    </source>
</evidence>
<evidence type="ECO:0000256" key="8">
    <source>
        <dbReference type="ARBA" id="ARBA00022679"/>
    </source>
</evidence>
<dbReference type="AlphaFoldDB" id="A0A5Q0GUX9"/>
<proteinExistence type="inferred from homology"/>
<dbReference type="PANTHER" id="PTHR30027:SF3">
    <property type="entry name" value="16S RRNA (URACIL(1498)-N(3))-METHYLTRANSFERASE"/>
    <property type="match status" value="1"/>
</dbReference>
<keyword evidence="8 12" id="KW-0808">Transferase</keyword>
<dbReference type="Pfam" id="PF20260">
    <property type="entry name" value="PUA_4"/>
    <property type="match status" value="1"/>
</dbReference>
<keyword evidence="6 12" id="KW-0698">rRNA processing</keyword>
<dbReference type="FunFam" id="3.40.1280.10:FF:000023">
    <property type="entry name" value="Ribosomal RNA small subunit methyltransferase E"/>
    <property type="match status" value="1"/>
</dbReference>
<evidence type="ECO:0000256" key="5">
    <source>
        <dbReference type="ARBA" id="ARBA00022490"/>
    </source>
</evidence>
<comment type="function">
    <text evidence="10 12">Specifically methylates the N3 position of the uracil ring of uridine 1498 (m3U1498) in 16S rRNA. Acts on the fully assembled 30S ribosomal subunit.</text>
</comment>
<dbReference type="Gene3D" id="3.40.1280.10">
    <property type="match status" value="1"/>
</dbReference>
<dbReference type="GO" id="GO:0070475">
    <property type="term" value="P:rRNA base methylation"/>
    <property type="evidence" value="ECO:0007669"/>
    <property type="project" value="TreeGrafter"/>
</dbReference>
<reference evidence="16" key="1">
    <citation type="journal article" date="2021" name="Curr. Microbiol.">
        <title>Complete genome of nocamycin-producing strain Saccharothrix syringae NRRL B-16468 reveals the biosynthetic potential for secondary metabolites.</title>
        <authorList>
            <person name="Mo X."/>
            <person name="Yang S."/>
        </authorList>
    </citation>
    <scope>NUCLEOTIDE SEQUENCE [LARGE SCALE GENOMIC DNA]</scope>
    <source>
        <strain evidence="16">ATCC 51364 / DSM 43886 / JCM 6844 / KCTC 9398 / NBRC 14523 / NRRL B-16468 / INA 2240</strain>
    </source>
</reference>
<comment type="subcellular location">
    <subcellularLocation>
        <location evidence="1 12">Cytoplasm</location>
    </subcellularLocation>
</comment>
<organism evidence="15 16">
    <name type="scientific">Saccharothrix syringae</name>
    <name type="common">Nocardiopsis syringae</name>
    <dbReference type="NCBI Taxonomy" id="103733"/>
    <lineage>
        <taxon>Bacteria</taxon>
        <taxon>Bacillati</taxon>
        <taxon>Actinomycetota</taxon>
        <taxon>Actinomycetes</taxon>
        <taxon>Pseudonocardiales</taxon>
        <taxon>Pseudonocardiaceae</taxon>
        <taxon>Saccharothrix</taxon>
    </lineage>
</organism>
<dbReference type="EMBL" id="CP034550">
    <property type="protein sequence ID" value="QFZ17290.1"/>
    <property type="molecule type" value="Genomic_DNA"/>
</dbReference>
<evidence type="ECO:0000256" key="3">
    <source>
        <dbReference type="ARBA" id="ARBA00012328"/>
    </source>
</evidence>
<evidence type="ECO:0000256" key="6">
    <source>
        <dbReference type="ARBA" id="ARBA00022552"/>
    </source>
</evidence>
<comment type="similarity">
    <text evidence="2 12">Belongs to the RNA methyltransferase RsmE family.</text>
</comment>
<evidence type="ECO:0000256" key="2">
    <source>
        <dbReference type="ARBA" id="ARBA00005528"/>
    </source>
</evidence>
<feature type="domain" description="Ribosomal RNA small subunit methyltransferase E methyltransferase" evidence="13">
    <location>
        <begin position="74"/>
        <end position="236"/>
    </location>
</feature>
<sequence>MTLPVFLVAALPTGPSALLDGPEGRHAATVRRLRPGEELVLSDGSGAQARCAVTAVRKDALELDVVERWVVPEPAVRVVLAQALVKGDRGELAVELATEAGVDAVVPWRASRCVTKWDDGPRGAKALERWRATAREAAKQARRARVPAVAEPAGTAELARLAGSSAVALVLHESSSSPLGSVPLPASGEVLLVVGPEGGITDEELSALTAAGAHAVRLGPDVLRASTAAAVALGALGVLTDRWR</sequence>
<dbReference type="InterPro" id="IPR015947">
    <property type="entry name" value="PUA-like_sf"/>
</dbReference>
<gene>
    <name evidence="15" type="ORF">EKG83_07230</name>
</gene>
<evidence type="ECO:0000259" key="13">
    <source>
        <dbReference type="Pfam" id="PF04452"/>
    </source>
</evidence>